<dbReference type="EMBL" id="AP017928">
    <property type="protein sequence ID" value="BBA34884.1"/>
    <property type="molecule type" value="Genomic_DNA"/>
</dbReference>
<reference evidence="2 3" key="1">
    <citation type="submission" date="2016-12" db="EMBL/GenBank/DDBJ databases">
        <title>Genome sequencing of Methylocaldum marinum.</title>
        <authorList>
            <person name="Takeuchi M."/>
            <person name="Kamagata Y."/>
            <person name="Hiraoka S."/>
            <person name="Oshima K."/>
            <person name="Hattori M."/>
            <person name="Iwasaki W."/>
        </authorList>
    </citation>
    <scope>NUCLEOTIDE SEQUENCE [LARGE SCALE GENOMIC DNA]</scope>
    <source>
        <strain evidence="2 3">S8</strain>
    </source>
</reference>
<sequence>MSRTLLVMALLFTLFTGNALASSTVPDWNISGIPDAGFPHFEDSVKVTFARSGSNWKLTANERSGTHRFQLSPAEAYKVTNVDFSLEALFDRNLRFTGGELEIEGKITGLGVNTKTTLWEANLTDFGVDYNPFDGSPIALGFETDDHAGWATLFDSGMPESVYLFTPSLWTLVLNVAAGNGTSASINATALTTVPVPAAVWLLGSGLMALLGGRRRNTVSAAPA</sequence>
<evidence type="ECO:0000256" key="1">
    <source>
        <dbReference type="SAM" id="SignalP"/>
    </source>
</evidence>
<keyword evidence="3" id="KW-1185">Reference proteome</keyword>
<feature type="signal peptide" evidence="1">
    <location>
        <begin position="1"/>
        <end position="21"/>
    </location>
</feature>
<keyword evidence="1" id="KW-0732">Signal</keyword>
<feature type="chain" id="PRO_5012445285" evidence="1">
    <location>
        <begin position="22"/>
        <end position="224"/>
    </location>
</feature>
<dbReference type="KEGG" id="mmai:sS8_2940"/>
<proteinExistence type="predicted"/>
<dbReference type="AlphaFoldDB" id="A0A250KTP2"/>
<protein>
    <submittedName>
        <fullName evidence="2">Uncharacterized protein</fullName>
    </submittedName>
</protein>
<name>A0A250KTP2_9GAMM</name>
<evidence type="ECO:0000313" key="2">
    <source>
        <dbReference type="EMBL" id="BBA34884.1"/>
    </source>
</evidence>
<organism evidence="2 3">
    <name type="scientific">Methylocaldum marinum</name>
    <dbReference type="NCBI Taxonomy" id="1432792"/>
    <lineage>
        <taxon>Bacteria</taxon>
        <taxon>Pseudomonadati</taxon>
        <taxon>Pseudomonadota</taxon>
        <taxon>Gammaproteobacteria</taxon>
        <taxon>Methylococcales</taxon>
        <taxon>Methylococcaceae</taxon>
        <taxon>Methylocaldum</taxon>
    </lineage>
</organism>
<accession>A0A250KTP2</accession>
<dbReference type="Proteomes" id="UP000266313">
    <property type="component" value="Chromosome"/>
</dbReference>
<evidence type="ECO:0000313" key="3">
    <source>
        <dbReference type="Proteomes" id="UP000266313"/>
    </source>
</evidence>
<gene>
    <name evidence="2" type="ORF">sS8_2940</name>
</gene>